<name>A0ABS9KPY6_9BACT</name>
<dbReference type="Proteomes" id="UP001165367">
    <property type="component" value="Unassembled WGS sequence"/>
</dbReference>
<protein>
    <submittedName>
        <fullName evidence="1">Uncharacterized protein</fullName>
    </submittedName>
</protein>
<organism evidence="1 2">
    <name type="scientific">Terrimonas ginsenosidimutans</name>
    <dbReference type="NCBI Taxonomy" id="2908004"/>
    <lineage>
        <taxon>Bacteria</taxon>
        <taxon>Pseudomonadati</taxon>
        <taxon>Bacteroidota</taxon>
        <taxon>Chitinophagia</taxon>
        <taxon>Chitinophagales</taxon>
        <taxon>Chitinophagaceae</taxon>
        <taxon>Terrimonas</taxon>
    </lineage>
</organism>
<sequence length="60" mass="6652">MVFKITGSVLAQPGPPMSLSEGFVLDLTDGRAPQFDNSQKNNYLLPRENLISTRDILFVV</sequence>
<comment type="caution">
    <text evidence="1">The sequence shown here is derived from an EMBL/GenBank/DDBJ whole genome shotgun (WGS) entry which is preliminary data.</text>
</comment>
<dbReference type="RefSeq" id="WP_237870717.1">
    <property type="nucleotide sequence ID" value="NZ_JAKLTR010000004.1"/>
</dbReference>
<reference evidence="1" key="1">
    <citation type="submission" date="2022-01" db="EMBL/GenBank/DDBJ databases">
        <authorList>
            <person name="Jo J.-H."/>
            <person name="Im W.-T."/>
        </authorList>
    </citation>
    <scope>NUCLEOTIDE SEQUENCE</scope>
    <source>
        <strain evidence="1">NA20</strain>
    </source>
</reference>
<gene>
    <name evidence="1" type="ORF">LZZ85_08765</name>
</gene>
<evidence type="ECO:0000313" key="1">
    <source>
        <dbReference type="EMBL" id="MCG2614371.1"/>
    </source>
</evidence>
<accession>A0ABS9KPY6</accession>
<dbReference type="EMBL" id="JAKLTR010000004">
    <property type="protein sequence ID" value="MCG2614371.1"/>
    <property type="molecule type" value="Genomic_DNA"/>
</dbReference>
<keyword evidence="2" id="KW-1185">Reference proteome</keyword>
<proteinExistence type="predicted"/>
<evidence type="ECO:0000313" key="2">
    <source>
        <dbReference type="Proteomes" id="UP001165367"/>
    </source>
</evidence>